<evidence type="ECO:0000259" key="2">
    <source>
        <dbReference type="Pfam" id="PF16036"/>
    </source>
</evidence>
<keyword evidence="4" id="KW-1185">Reference proteome</keyword>
<evidence type="ECO:0000313" key="3">
    <source>
        <dbReference type="EMBL" id="CAH0526483.1"/>
    </source>
</evidence>
<feature type="domain" description="Chalcone isomerase" evidence="2">
    <location>
        <begin position="68"/>
        <end position="203"/>
    </location>
</feature>
<feature type="chain" id="PRO_5045075747" description="Chalcone isomerase domain-containing protein" evidence="1">
    <location>
        <begin position="27"/>
        <end position="206"/>
    </location>
</feature>
<organism evidence="3 4">
    <name type="scientific">Vibrio hippocampi</name>
    <dbReference type="NCBI Taxonomy" id="654686"/>
    <lineage>
        <taxon>Bacteria</taxon>
        <taxon>Pseudomonadati</taxon>
        <taxon>Pseudomonadota</taxon>
        <taxon>Gammaproteobacteria</taxon>
        <taxon>Vibrionales</taxon>
        <taxon>Vibrionaceae</taxon>
        <taxon>Vibrio</taxon>
    </lineage>
</organism>
<gene>
    <name evidence="3" type="ORF">VHP8226_01837</name>
</gene>
<dbReference type="SUPFAM" id="SSF54626">
    <property type="entry name" value="Chalcone isomerase"/>
    <property type="match status" value="1"/>
</dbReference>
<evidence type="ECO:0000256" key="1">
    <source>
        <dbReference type="SAM" id="SignalP"/>
    </source>
</evidence>
<dbReference type="EMBL" id="CAKLCM010000002">
    <property type="protein sequence ID" value="CAH0526483.1"/>
    <property type="molecule type" value="Genomic_DNA"/>
</dbReference>
<dbReference type="RefSeq" id="WP_237484753.1">
    <property type="nucleotide sequence ID" value="NZ_CAKLCM010000002.1"/>
</dbReference>
<protein>
    <recommendedName>
        <fullName evidence="2">Chalcone isomerase domain-containing protein</fullName>
    </recommendedName>
</protein>
<accession>A0ABM8ZJX5</accession>
<dbReference type="Pfam" id="PF16036">
    <property type="entry name" value="Chalcone_3"/>
    <property type="match status" value="1"/>
</dbReference>
<proteinExistence type="predicted"/>
<comment type="caution">
    <text evidence="3">The sequence shown here is derived from an EMBL/GenBank/DDBJ whole genome shotgun (WGS) entry which is preliminary data.</text>
</comment>
<sequence>MARYSKYSIAFALLLGVGLQTSGTQASDMQTSDIQTSDIQTSERRTLHREGMEWSQWQVVGEAQLSWLFFDIYRSQLLAPDGRYRQDDDVTPHPIALKITYQRSISRQQLLDATLDQWQEMGFDKETRHRWIATLYDIFPDVDEDHQLIYVTDGSTGTFYSLVPKQPMKAVGHIEDEMLNDGFLSIWLGRNSQFPDLRSQLIGMNR</sequence>
<dbReference type="Proteomes" id="UP000838160">
    <property type="component" value="Unassembled WGS sequence"/>
</dbReference>
<dbReference type="InterPro" id="IPR036298">
    <property type="entry name" value="Chalcone_isomerase_sf"/>
</dbReference>
<evidence type="ECO:0000313" key="4">
    <source>
        <dbReference type="Proteomes" id="UP000838160"/>
    </source>
</evidence>
<keyword evidence="1" id="KW-0732">Signal</keyword>
<feature type="signal peptide" evidence="1">
    <location>
        <begin position="1"/>
        <end position="26"/>
    </location>
</feature>
<dbReference type="InterPro" id="IPR016087">
    <property type="entry name" value="Chalcone_isomerase"/>
</dbReference>
<reference evidence="3" key="1">
    <citation type="submission" date="2021-12" db="EMBL/GenBank/DDBJ databases">
        <authorList>
            <person name="Rodrigo-Torres L."/>
            <person name="Arahal R. D."/>
            <person name="Lucena T."/>
        </authorList>
    </citation>
    <scope>NUCLEOTIDE SEQUENCE</scope>
    <source>
        <strain evidence="3">CECT 8226</strain>
    </source>
</reference>
<name>A0ABM8ZJX5_9VIBR</name>